<organism evidence="1 2">
    <name type="scientific">Paraburkholderia rhynchosiae</name>
    <dbReference type="NCBI Taxonomy" id="487049"/>
    <lineage>
        <taxon>Bacteria</taxon>
        <taxon>Pseudomonadati</taxon>
        <taxon>Pseudomonadota</taxon>
        <taxon>Betaproteobacteria</taxon>
        <taxon>Burkholderiales</taxon>
        <taxon>Burkholderiaceae</taxon>
        <taxon>Paraburkholderia</taxon>
    </lineage>
</organism>
<sequence>MTIQFDSQEIGQGYNSTTEESVGTALQVGDVSEDGRFSAMRK</sequence>
<name>A0ACC7NWI7_9BURK</name>
<dbReference type="EMBL" id="JAQQDW010000234">
    <property type="protein sequence ID" value="MFM0109451.1"/>
    <property type="molecule type" value="Genomic_DNA"/>
</dbReference>
<evidence type="ECO:0000313" key="2">
    <source>
        <dbReference type="Proteomes" id="UP001629235"/>
    </source>
</evidence>
<dbReference type="Proteomes" id="UP001629235">
    <property type="component" value="Unassembled WGS sequence"/>
</dbReference>
<keyword evidence="2" id="KW-1185">Reference proteome</keyword>
<protein>
    <submittedName>
        <fullName evidence="1">Uncharacterized protein</fullName>
    </submittedName>
</protein>
<comment type="caution">
    <text evidence="1">The sequence shown here is derived from an EMBL/GenBank/DDBJ whole genome shotgun (WGS) entry which is preliminary data.</text>
</comment>
<reference evidence="1 2" key="1">
    <citation type="journal article" date="2024" name="Chem. Sci.">
        <title>Discovery of megapolipeptins by genome mining of a Burkholderiales bacteria collection.</title>
        <authorList>
            <person name="Paulo B.S."/>
            <person name="Recchia M.J.J."/>
            <person name="Lee S."/>
            <person name="Fergusson C.H."/>
            <person name="Romanowski S.B."/>
            <person name="Hernandez A."/>
            <person name="Krull N."/>
            <person name="Liu D.Y."/>
            <person name="Cavanagh H."/>
            <person name="Bos A."/>
            <person name="Gray C.A."/>
            <person name="Murphy B.T."/>
            <person name="Linington R.G."/>
            <person name="Eustaquio A.S."/>
        </authorList>
    </citation>
    <scope>NUCLEOTIDE SEQUENCE [LARGE SCALE GENOMIC DNA]</scope>
    <source>
        <strain evidence="1 2">RL18-126-BIB-B</strain>
    </source>
</reference>
<accession>A0ACC7NWI7</accession>
<gene>
    <name evidence="1" type="ORF">PQR01_40390</name>
</gene>
<proteinExistence type="predicted"/>
<evidence type="ECO:0000313" key="1">
    <source>
        <dbReference type="EMBL" id="MFM0109451.1"/>
    </source>
</evidence>